<comment type="caution">
    <text evidence="2">The sequence shown here is derived from an EMBL/GenBank/DDBJ whole genome shotgun (WGS) entry which is preliminary data.</text>
</comment>
<evidence type="ECO:0000256" key="1">
    <source>
        <dbReference type="SAM" id="MobiDB-lite"/>
    </source>
</evidence>
<accession>W7J611</accession>
<dbReference type="STRING" id="909613.UO65_0058"/>
<dbReference type="RefSeq" id="WP_035277602.1">
    <property type="nucleotide sequence ID" value="NZ_AYXG01000004.1"/>
</dbReference>
<dbReference type="EMBL" id="AYXG01000004">
    <property type="protein sequence ID" value="EWC64451.1"/>
    <property type="molecule type" value="Genomic_DNA"/>
</dbReference>
<protein>
    <submittedName>
        <fullName evidence="2">Putative membrane protein</fullName>
    </submittedName>
</protein>
<gene>
    <name evidence="2" type="ORF">UO65_0058</name>
</gene>
<dbReference type="OrthoDB" id="140186at2"/>
<keyword evidence="3" id="KW-1185">Reference proteome</keyword>
<dbReference type="Proteomes" id="UP000019277">
    <property type="component" value="Unassembled WGS sequence"/>
</dbReference>
<organism evidence="2 3">
    <name type="scientific">Actinokineospora spheciospongiae</name>
    <dbReference type="NCBI Taxonomy" id="909613"/>
    <lineage>
        <taxon>Bacteria</taxon>
        <taxon>Bacillati</taxon>
        <taxon>Actinomycetota</taxon>
        <taxon>Actinomycetes</taxon>
        <taxon>Pseudonocardiales</taxon>
        <taxon>Pseudonocardiaceae</taxon>
        <taxon>Actinokineospora</taxon>
    </lineage>
</organism>
<dbReference type="AlphaFoldDB" id="W7J611"/>
<feature type="compositionally biased region" description="Low complexity" evidence="1">
    <location>
        <begin position="487"/>
        <end position="503"/>
    </location>
</feature>
<evidence type="ECO:0000313" key="3">
    <source>
        <dbReference type="Proteomes" id="UP000019277"/>
    </source>
</evidence>
<proteinExistence type="predicted"/>
<sequence>MTTVSALARLHAARNMAAEPLTRFRHRHLSDRPLVVIPLTMAGEAGTPLAAMVGNNRRAPTLLVVGQPRNRDQRFAFAAALGRLVMDHIDSCRQDRRQLTPKVSGYTRTPQLLVPNPGGVKALADLGRVCRYRQTTGDHAVPGIVPELGKWLTFLAEQAEQAGTSMLLAVTDLLAEHWATGQSALEDRNLASIMAWIEPPSGLTVAQALEDAENPTVWPPAGPTTSPEFDNTYLSTAIKRFDAARAAGDPAAIATAQADLHDLIGAQIKPTWRMMWDAIALLRGVAEAPRTSTRLAQDRKAFTGYSDYQESEDPRPQRRRDDAIGAARRLSRLERAQADFEADMAFDDPFVLADRRSAGEAFAGEVVEAEPGRVVVSAANRRTLRPRATIRTLDPTRLADGTTLISPTMGASHKAVVISTTPDGAASLVEVEVTAGMGGVKSPNTGNIPTAGQSIAYLPDPGWRPWPVFPERDDAPWTHTTDTPGSDAPAPDETAAEAWGDDS</sequence>
<feature type="region of interest" description="Disordered" evidence="1">
    <location>
        <begin position="465"/>
        <end position="503"/>
    </location>
</feature>
<name>W7J611_9PSEU</name>
<reference evidence="2 3" key="1">
    <citation type="journal article" date="2014" name="Genome Announc.">
        <title>Draft Genome Sequence of the Antitrypanosomally Active Sponge-Associated Bacterium Actinokineospora sp. Strain EG49.</title>
        <authorList>
            <person name="Harjes J."/>
            <person name="Ryu T."/>
            <person name="Abdelmohsen U.R."/>
            <person name="Moitinho-Silva L."/>
            <person name="Horn H."/>
            <person name="Ravasi T."/>
            <person name="Hentschel U."/>
        </authorList>
    </citation>
    <scope>NUCLEOTIDE SEQUENCE [LARGE SCALE GENOMIC DNA]</scope>
    <source>
        <strain evidence="2 3">EG49</strain>
    </source>
</reference>
<evidence type="ECO:0000313" key="2">
    <source>
        <dbReference type="EMBL" id="EWC64451.1"/>
    </source>
</evidence>
<dbReference type="PATRIC" id="fig|909613.9.peg.60"/>
<dbReference type="eggNOG" id="ENOG502Z9GY">
    <property type="taxonomic scope" value="Bacteria"/>
</dbReference>